<feature type="domain" description="Transketolase N-terminal" evidence="11">
    <location>
        <begin position="181"/>
        <end position="346"/>
    </location>
</feature>
<feature type="compositionally biased region" description="Polar residues" evidence="10">
    <location>
        <begin position="26"/>
        <end position="35"/>
    </location>
</feature>
<comment type="catalytic activity">
    <reaction evidence="7 8">
        <text>N(6)-[(R)-lipoyl]-L-lysyl-[protein] + pyruvate + H(+) = N(6)-[(R)-S(8)-acetyldihydrolipoyl]-L-lysyl-[protein] + CO2</text>
        <dbReference type="Rhea" id="RHEA:19189"/>
        <dbReference type="Rhea" id="RHEA-COMP:10474"/>
        <dbReference type="Rhea" id="RHEA-COMP:10478"/>
        <dbReference type="ChEBI" id="CHEBI:15361"/>
        <dbReference type="ChEBI" id="CHEBI:15378"/>
        <dbReference type="ChEBI" id="CHEBI:16526"/>
        <dbReference type="ChEBI" id="CHEBI:83099"/>
        <dbReference type="ChEBI" id="CHEBI:83111"/>
        <dbReference type="EC" id="1.2.4.1"/>
    </reaction>
</comment>
<dbReference type="InterPro" id="IPR041621">
    <property type="entry name" value="PDH_E1_M"/>
</dbReference>
<dbReference type="InterPro" id="IPR051157">
    <property type="entry name" value="PDH/Transketolase"/>
</dbReference>
<dbReference type="EMBL" id="OBEG01000003">
    <property type="protein sequence ID" value="SNY84998.1"/>
    <property type="molecule type" value="Genomic_DNA"/>
</dbReference>
<dbReference type="InterPro" id="IPR005474">
    <property type="entry name" value="Transketolase_N"/>
</dbReference>
<dbReference type="RefSeq" id="WP_425436941.1">
    <property type="nucleotide sequence ID" value="NZ_OBEG01000003.1"/>
</dbReference>
<evidence type="ECO:0000256" key="3">
    <source>
        <dbReference type="ARBA" id="ARBA00017172"/>
    </source>
</evidence>
<dbReference type="InterPro" id="IPR004660">
    <property type="entry name" value="PDH_E1"/>
</dbReference>
<dbReference type="Proteomes" id="UP000219565">
    <property type="component" value="Unassembled WGS sequence"/>
</dbReference>
<accession>A0A285LJD4</accession>
<evidence type="ECO:0000259" key="12">
    <source>
        <dbReference type="Pfam" id="PF17831"/>
    </source>
</evidence>
<dbReference type="SUPFAM" id="SSF52518">
    <property type="entry name" value="Thiamin diphosphate-binding fold (THDP-binding)"/>
    <property type="match status" value="2"/>
</dbReference>
<evidence type="ECO:0000256" key="4">
    <source>
        <dbReference type="ARBA" id="ARBA00023002"/>
    </source>
</evidence>
<feature type="domain" description="Pyruvate dehydrogenase E1 component middle" evidence="12">
    <location>
        <begin position="529"/>
        <end position="731"/>
    </location>
</feature>
<keyword evidence="6 8" id="KW-0670">Pyruvate</keyword>
<dbReference type="InterPro" id="IPR009014">
    <property type="entry name" value="Transketo_C/PFOR_II"/>
</dbReference>
<dbReference type="PANTHER" id="PTHR43825:SF3">
    <property type="entry name" value="PYRUVATE DEHYDROGENASE E1 COMPONENT"/>
    <property type="match status" value="1"/>
</dbReference>
<evidence type="ECO:0000256" key="10">
    <source>
        <dbReference type="SAM" id="MobiDB-lite"/>
    </source>
</evidence>
<name>A0A285LJD4_9NOCA</name>
<evidence type="ECO:0000256" key="7">
    <source>
        <dbReference type="ARBA" id="ARBA00051231"/>
    </source>
</evidence>
<dbReference type="FunFam" id="3.40.50.970:FF:000011">
    <property type="entry name" value="Pyruvate dehydrogenase E1 component"/>
    <property type="match status" value="1"/>
</dbReference>
<keyword evidence="5 8" id="KW-0786">Thiamine pyrophosphate</keyword>
<proteinExistence type="predicted"/>
<evidence type="ECO:0000259" key="13">
    <source>
        <dbReference type="Pfam" id="PF22613"/>
    </source>
</evidence>
<dbReference type="Gene3D" id="3.40.50.970">
    <property type="match status" value="2"/>
</dbReference>
<evidence type="ECO:0000256" key="5">
    <source>
        <dbReference type="ARBA" id="ARBA00023052"/>
    </source>
</evidence>
<dbReference type="EC" id="1.2.4.1" evidence="2 8"/>
<dbReference type="NCBIfam" id="TIGR00759">
    <property type="entry name" value="aceE"/>
    <property type="match status" value="1"/>
</dbReference>
<comment type="function">
    <text evidence="8">Component of the pyruvate dehydrogenase (PDH) complex, that catalyzes the overall conversion of pyruvate to acetyl-CoA and CO(2).</text>
</comment>
<evidence type="ECO:0000256" key="8">
    <source>
        <dbReference type="PIRNR" id="PIRNR000156"/>
    </source>
</evidence>
<comment type="cofactor">
    <cofactor evidence="1 8">
        <name>thiamine diphosphate</name>
        <dbReference type="ChEBI" id="CHEBI:58937"/>
    </cofactor>
</comment>
<evidence type="ECO:0000256" key="1">
    <source>
        <dbReference type="ARBA" id="ARBA00001964"/>
    </source>
</evidence>
<dbReference type="Pfam" id="PF00456">
    <property type="entry name" value="Transketolase_N"/>
    <property type="match status" value="1"/>
</dbReference>
<dbReference type="PIRSF" id="PIRSF000156">
    <property type="entry name" value="Pyruvate_dh_E1"/>
    <property type="match status" value="1"/>
</dbReference>
<evidence type="ECO:0000256" key="6">
    <source>
        <dbReference type="ARBA" id="ARBA00023317"/>
    </source>
</evidence>
<dbReference type="InterPro" id="IPR029061">
    <property type="entry name" value="THDP-binding"/>
</dbReference>
<protein>
    <recommendedName>
        <fullName evidence="3 8">Pyruvate dehydrogenase E1 component</fullName>
        <ecNumber evidence="2 8">1.2.4.1</ecNumber>
    </recommendedName>
</protein>
<reference evidence="14 15" key="1">
    <citation type="submission" date="2017-09" db="EMBL/GenBank/DDBJ databases">
        <authorList>
            <person name="Ehlers B."/>
            <person name="Leendertz F.H."/>
        </authorList>
    </citation>
    <scope>NUCLEOTIDE SEQUENCE [LARGE SCALE GENOMIC DNA]</scope>
    <source>
        <strain evidence="14 15">DSM 45537</strain>
    </source>
</reference>
<keyword evidence="9" id="KW-0479">Metal-binding</keyword>
<feature type="domain" description="Transketolase-like C-terminal" evidence="13">
    <location>
        <begin position="789"/>
        <end position="922"/>
    </location>
</feature>
<keyword evidence="4 8" id="KW-0560">Oxidoreductase</keyword>
<evidence type="ECO:0000259" key="11">
    <source>
        <dbReference type="Pfam" id="PF00456"/>
    </source>
</evidence>
<feature type="binding site" evidence="9">
    <location>
        <position position="278"/>
    </location>
    <ligand>
        <name>Mg(2+)</name>
        <dbReference type="ChEBI" id="CHEBI:18420"/>
    </ligand>
</feature>
<feature type="region of interest" description="Disordered" evidence="10">
    <location>
        <begin position="1"/>
        <end position="38"/>
    </location>
</feature>
<sequence length="972" mass="107338">MTDLIDSSVPAKSAGTNAAPAPATGRESNGSQPQSGGRVRVIREGVASYLPDIDPEETSEWLESFDEMLDREGPGRARYLMLRLLERAGERRVAIPSLTSTDYVNTIPTENEPWFPGDEEVERRYRAWIRWNAAIMVHRAQRPGIGVGGHISTYASSAALYEVGFNHFFRGKNHSGGGDQIFIQGHASPGIYARAFLEGRLSTDQLDGFRQEYSHGGLGHGLPSYPHPRLLNNFWEFPTVSMGLGPMNAIYQARFNHYLHDRGIKDTSDQHVWAFLGDGEMDEPESRGLAHVAAMEGLDNLTFVVNCNLQRLDGPVRGNGKIIQELESFFRGAGWNVIKVIWGREWDALLGADRDGALVNLMNTTPDGDFQTYKANDGAYVRDHFFGRDPRTKALVQNMSDQDIWNLKRGGHDYRKVYAAYAAAMAHKGQPTVILAKTIKGYTLGKHFEGRNATHQMKKLTLQDLKDFRDLQRIPITDAELEKDPYLPPYYHPGMEAREIQYMLDRRQALGGFLPERRSMAKPLQLPGDEAYRSVRKGSGKQNVATTMALVRLMKELLRDKEIGKRIVPIIPDEARTFGMDSWFPSLKIYNRNGQLYTSVDAELMLAYKESSVGQILHEGINEAGSTASFTAAGTSYATHGEPMIPLYIFYSMFGFQRTGDGLWAAADQLARGFVLGATAGRTTLTGEGLQHNDGHSLLLASTNPAVVTYDPAFAFEIAHIVRDGLRRMYGGGTTPPHQAALPGTEPMERPDTDTFGGEDIFYYITLYNEPYQQPAEPEGLDVAGLLKGIYLYRRGGEGDVRAQILVSGVTVPDGLRAQALLAEEWGVQADVWSVTSWGELRKEALAKEIAALRKPGEDSGVPYITEALSRVEGPYVAATDWMRAVPDQVRKWVPGDFTTLGTDGFGFSDTRPAARRVFNVDAQSIAVAALEGLARTGKIDESKAVEAAAKYRIDDVDAAPKAAVSSDEDLA</sequence>
<dbReference type="Pfam" id="PF17831">
    <property type="entry name" value="PDH_E1_M"/>
    <property type="match status" value="1"/>
</dbReference>
<evidence type="ECO:0000256" key="9">
    <source>
        <dbReference type="PIRSR" id="PIRSR000156-1"/>
    </source>
</evidence>
<dbReference type="Pfam" id="PF22613">
    <property type="entry name" value="Transketolase_C_1"/>
    <property type="match status" value="1"/>
</dbReference>
<dbReference type="Gene3D" id="3.40.50.920">
    <property type="match status" value="1"/>
</dbReference>
<dbReference type="AlphaFoldDB" id="A0A285LJD4"/>
<feature type="binding site" evidence="9">
    <location>
        <position position="310"/>
    </location>
    <ligand>
        <name>Mg(2+)</name>
        <dbReference type="ChEBI" id="CHEBI:18420"/>
    </ligand>
</feature>
<dbReference type="PANTHER" id="PTHR43825">
    <property type="entry name" value="PYRUVATE DEHYDROGENASE E1 COMPONENT"/>
    <property type="match status" value="1"/>
</dbReference>
<dbReference type="SUPFAM" id="SSF52922">
    <property type="entry name" value="TK C-terminal domain-like"/>
    <property type="match status" value="1"/>
</dbReference>
<dbReference type="CDD" id="cd02017">
    <property type="entry name" value="TPP_E1_EcPDC_like"/>
    <property type="match status" value="1"/>
</dbReference>
<dbReference type="InterPro" id="IPR055152">
    <property type="entry name" value="Transketolase-like_C_2"/>
</dbReference>
<keyword evidence="9" id="KW-0460">Magnesium</keyword>
<dbReference type="STRING" id="1379680.GCA_001612615_03355"/>
<comment type="cofactor">
    <cofactor evidence="9">
        <name>Mg(2+)</name>
        <dbReference type="ChEBI" id="CHEBI:18420"/>
    </cofactor>
</comment>
<dbReference type="GO" id="GO:0004739">
    <property type="term" value="F:pyruvate dehydrogenase (acetyl-transferring) activity"/>
    <property type="evidence" value="ECO:0007669"/>
    <property type="project" value="UniProtKB-EC"/>
</dbReference>
<dbReference type="GO" id="GO:0000287">
    <property type="term" value="F:magnesium ion binding"/>
    <property type="evidence" value="ECO:0007669"/>
    <property type="project" value="UniProtKB-ARBA"/>
</dbReference>
<gene>
    <name evidence="14" type="ORF">SAMN04244553_3699</name>
</gene>
<evidence type="ECO:0000313" key="15">
    <source>
        <dbReference type="Proteomes" id="UP000219565"/>
    </source>
</evidence>
<organism evidence="14 15">
    <name type="scientific">Nocardia amikacinitolerans</name>
    <dbReference type="NCBI Taxonomy" id="756689"/>
    <lineage>
        <taxon>Bacteria</taxon>
        <taxon>Bacillati</taxon>
        <taxon>Actinomycetota</taxon>
        <taxon>Actinomycetes</taxon>
        <taxon>Mycobacteriales</taxon>
        <taxon>Nocardiaceae</taxon>
        <taxon>Nocardia</taxon>
    </lineage>
</organism>
<evidence type="ECO:0000256" key="2">
    <source>
        <dbReference type="ARBA" id="ARBA00012281"/>
    </source>
</evidence>
<dbReference type="InterPro" id="IPR035807">
    <property type="entry name" value="PDC_E1_N"/>
</dbReference>
<keyword evidence="15" id="KW-1185">Reference proteome</keyword>
<feature type="compositionally biased region" description="Low complexity" evidence="10">
    <location>
        <begin position="14"/>
        <end position="25"/>
    </location>
</feature>
<evidence type="ECO:0000313" key="14">
    <source>
        <dbReference type="EMBL" id="SNY84998.1"/>
    </source>
</evidence>
<feature type="binding site" evidence="9">
    <location>
        <position position="308"/>
    </location>
    <ligand>
        <name>Mg(2+)</name>
        <dbReference type="ChEBI" id="CHEBI:18420"/>
    </ligand>
</feature>